<gene>
    <name evidence="1" type="ORF">SAMN05444002_3132</name>
</gene>
<dbReference type="EMBL" id="FSRL01000001">
    <property type="protein sequence ID" value="SIO15556.1"/>
    <property type="molecule type" value="Genomic_DNA"/>
</dbReference>
<keyword evidence="2" id="KW-1185">Reference proteome</keyword>
<organism evidence="1 2">
    <name type="scientific">Vannielia litorea</name>
    <dbReference type="NCBI Taxonomy" id="1217970"/>
    <lineage>
        <taxon>Bacteria</taxon>
        <taxon>Pseudomonadati</taxon>
        <taxon>Pseudomonadota</taxon>
        <taxon>Alphaproteobacteria</taxon>
        <taxon>Rhodobacterales</taxon>
        <taxon>Paracoccaceae</taxon>
        <taxon>Vannielia</taxon>
    </lineage>
</organism>
<dbReference type="AlphaFoldDB" id="A0A1N6H723"/>
<dbReference type="RefSeq" id="WP_074257068.1">
    <property type="nucleotide sequence ID" value="NZ_FSRL01000001.1"/>
</dbReference>
<evidence type="ECO:0000313" key="2">
    <source>
        <dbReference type="Proteomes" id="UP000184932"/>
    </source>
</evidence>
<evidence type="ECO:0008006" key="3">
    <source>
        <dbReference type="Google" id="ProtNLM"/>
    </source>
</evidence>
<name>A0A1N6H723_9RHOB</name>
<proteinExistence type="predicted"/>
<dbReference type="STRING" id="1217970.SAMN05444002_3132"/>
<accession>A0A1N6H723</accession>
<sequence>MGFIQRKLWLVGAMLLGLLLAGCGAPPTSSPDDVARLEQAILALGPGIDPEEAARAARVSYSATARLAREYEIEDGPLIHNMKVNAGTKPRGLCRHWAEDMEKALKAEQFQTLDIHRAIAHARNPLLLEHSTSIISRKGDSMYDGIVVDPWREGGILTWIATRDDKRYPWEPRLAILKWKQETGRTKRISRVD</sequence>
<evidence type="ECO:0000313" key="1">
    <source>
        <dbReference type="EMBL" id="SIO15556.1"/>
    </source>
</evidence>
<reference evidence="2" key="1">
    <citation type="submission" date="2016-11" db="EMBL/GenBank/DDBJ databases">
        <authorList>
            <person name="Varghese N."/>
            <person name="Submissions S."/>
        </authorList>
    </citation>
    <scope>NUCLEOTIDE SEQUENCE [LARGE SCALE GENOMIC DNA]</scope>
    <source>
        <strain evidence="2">DSM 29440</strain>
    </source>
</reference>
<dbReference type="Proteomes" id="UP000184932">
    <property type="component" value="Unassembled WGS sequence"/>
</dbReference>
<dbReference type="PROSITE" id="PS51257">
    <property type="entry name" value="PROKAR_LIPOPROTEIN"/>
    <property type="match status" value="1"/>
</dbReference>
<protein>
    <recommendedName>
        <fullName evidence="3">Lipoprotein</fullName>
    </recommendedName>
</protein>